<proteinExistence type="predicted"/>
<dbReference type="EMBL" id="JBHULH010000004">
    <property type="protein sequence ID" value="MFD2567422.1"/>
    <property type="molecule type" value="Genomic_DNA"/>
</dbReference>
<evidence type="ECO:0000313" key="2">
    <source>
        <dbReference type="Proteomes" id="UP001597508"/>
    </source>
</evidence>
<name>A0ABW5LSN4_9FLAO</name>
<reference evidence="2" key="1">
    <citation type="journal article" date="2019" name="Int. J. Syst. Evol. Microbiol.">
        <title>The Global Catalogue of Microorganisms (GCM) 10K type strain sequencing project: providing services to taxonomists for standard genome sequencing and annotation.</title>
        <authorList>
            <consortium name="The Broad Institute Genomics Platform"/>
            <consortium name="The Broad Institute Genome Sequencing Center for Infectious Disease"/>
            <person name="Wu L."/>
            <person name="Ma J."/>
        </authorList>
    </citation>
    <scope>NUCLEOTIDE SEQUENCE [LARGE SCALE GENOMIC DNA]</scope>
    <source>
        <strain evidence="2">KCTC 52127</strain>
    </source>
</reference>
<protein>
    <submittedName>
        <fullName evidence="1">Uncharacterized protein</fullName>
    </submittedName>
</protein>
<dbReference type="RefSeq" id="WP_379666133.1">
    <property type="nucleotide sequence ID" value="NZ_JBHULH010000004.1"/>
</dbReference>
<organism evidence="1 2">
    <name type="scientific">Pseudotenacibaculum haliotis</name>
    <dbReference type="NCBI Taxonomy" id="1862138"/>
    <lineage>
        <taxon>Bacteria</taxon>
        <taxon>Pseudomonadati</taxon>
        <taxon>Bacteroidota</taxon>
        <taxon>Flavobacteriia</taxon>
        <taxon>Flavobacteriales</taxon>
        <taxon>Flavobacteriaceae</taxon>
        <taxon>Pseudotenacibaculum</taxon>
    </lineage>
</organism>
<comment type="caution">
    <text evidence="1">The sequence shown here is derived from an EMBL/GenBank/DDBJ whole genome shotgun (WGS) entry which is preliminary data.</text>
</comment>
<dbReference type="Proteomes" id="UP001597508">
    <property type="component" value="Unassembled WGS sequence"/>
</dbReference>
<gene>
    <name evidence="1" type="ORF">ACFSRZ_08560</name>
</gene>
<keyword evidence="2" id="KW-1185">Reference proteome</keyword>
<sequence>MTKKKDSDNSKSTSSYNPYRGYFTHNVDTLSKNQILLEDIEQQIGNQFVTDSWIPIYSRTFINNELCSMLGKVIPIDKEDALKHSQWIRYYEGGKSIYDNLDLLQSNDDLATVQYLEESTQLVIEKENRSTDEDDYSFFLDVSKELIDFLQLTEKEEHECRTFYAQNEKGELNEVLIIKSAEVKIKVNALARYLFEKKLQLVLCFYISRKSVKPGNWNVLPFEKTIKTEHYYYRIRHSESLHRRFGYFCGSDICGKIVFNYWKYDRSLYQK</sequence>
<accession>A0ABW5LSN4</accession>
<evidence type="ECO:0000313" key="1">
    <source>
        <dbReference type="EMBL" id="MFD2567422.1"/>
    </source>
</evidence>